<gene>
    <name evidence="2" type="ORF">D7231_27800</name>
</gene>
<keyword evidence="3" id="KW-1185">Reference proteome</keyword>
<protein>
    <submittedName>
        <fullName evidence="2">Uncharacterized protein</fullName>
    </submittedName>
</protein>
<accession>A0A3B0AXK9</accession>
<feature type="compositionally biased region" description="Low complexity" evidence="1">
    <location>
        <begin position="57"/>
        <end position="66"/>
    </location>
</feature>
<dbReference type="EMBL" id="RBAM01000013">
    <property type="protein sequence ID" value="RKN65084.1"/>
    <property type="molecule type" value="Genomic_DNA"/>
</dbReference>
<dbReference type="RefSeq" id="WP_120758302.1">
    <property type="nucleotide sequence ID" value="NZ_RBAM01000013.1"/>
</dbReference>
<reference evidence="2 3" key="1">
    <citation type="journal article" date="2015" name="Antonie Van Leeuwenhoek">
        <title>Streptomyces klenkii sp. nov., isolated from deep marine sediment.</title>
        <authorList>
            <person name="Veyisoglu A."/>
            <person name="Sahin N."/>
        </authorList>
    </citation>
    <scope>NUCLEOTIDE SEQUENCE [LARGE SCALE GENOMIC DNA]</scope>
    <source>
        <strain evidence="2 3">KCTC 29202</strain>
    </source>
</reference>
<comment type="caution">
    <text evidence="2">The sequence shown here is derived from an EMBL/GenBank/DDBJ whole genome shotgun (WGS) entry which is preliminary data.</text>
</comment>
<dbReference type="AlphaFoldDB" id="A0A3B0AXK9"/>
<evidence type="ECO:0000313" key="2">
    <source>
        <dbReference type="EMBL" id="RKN65084.1"/>
    </source>
</evidence>
<feature type="compositionally biased region" description="Pro residues" evidence="1">
    <location>
        <begin position="17"/>
        <end position="27"/>
    </location>
</feature>
<dbReference type="OrthoDB" id="4331634at2"/>
<evidence type="ECO:0000313" key="3">
    <source>
        <dbReference type="Proteomes" id="UP000270343"/>
    </source>
</evidence>
<feature type="region of interest" description="Disordered" evidence="1">
    <location>
        <begin position="47"/>
        <end position="66"/>
    </location>
</feature>
<proteinExistence type="predicted"/>
<organism evidence="2 3">
    <name type="scientific">Streptomyces klenkii</name>
    <dbReference type="NCBI Taxonomy" id="1420899"/>
    <lineage>
        <taxon>Bacteria</taxon>
        <taxon>Bacillati</taxon>
        <taxon>Actinomycetota</taxon>
        <taxon>Actinomycetes</taxon>
        <taxon>Kitasatosporales</taxon>
        <taxon>Streptomycetaceae</taxon>
        <taxon>Streptomyces</taxon>
    </lineage>
</organism>
<feature type="region of interest" description="Disordered" evidence="1">
    <location>
        <begin position="1"/>
        <end position="29"/>
    </location>
</feature>
<name>A0A3B0AXK9_9ACTN</name>
<sequence length="417" mass="44224">MHRPTAPDRQPGRPPRHTPPGGPPPETVDPAVLTALLARHGWRRSGAAAGTYSRWTPPDGAAVPARGRPARTSLLVPESRAYPDSTDLIAEALTALQHSAIPSAPDILTALRTPLDEIHWQRDTPDPDAPAAAWAAQEQLRSGARALLLAAALAARGRAGYHGARHRRHAEAALDRLLAGTAAGGRELTTFLPVGTSAAPGPDDGRLITTTLLRALCATRDATDHQRATGGCEAFEPAVEAGVCQELTEAIGKLVRGSGGIRITLHWAPAAGPPDGFAARPAPVEFTPGDLPVLREAGARYIRDEPPVTVRLTAVVLRMRREAQSGPGAVRLKVLAGADVPQIRAVLDEDDYRIAGHAHLVGLPVRMSGRLESKGGFRRLTGARDVMPVRVEDGERDRLLKSLHENLDFFGEACGGD</sequence>
<evidence type="ECO:0000256" key="1">
    <source>
        <dbReference type="SAM" id="MobiDB-lite"/>
    </source>
</evidence>
<dbReference type="Proteomes" id="UP000270343">
    <property type="component" value="Unassembled WGS sequence"/>
</dbReference>